<dbReference type="KEGG" id="cha:CHAB381_0994"/>
<name>A7I214_CAMHC</name>
<dbReference type="EC" id="3.1.3.27" evidence="3"/>
<feature type="transmembrane region" description="Helical" evidence="1">
    <location>
        <begin position="29"/>
        <end position="52"/>
    </location>
</feature>
<sequence>MIKCFVTFFGIGLIRPASGTWGSLAGVIIGYFILKFLGASALFGISFLIFLISINIINNYEKTVQSHDNSEIVIDEAVGVWIAMSISCAFVFGENDDILEGQFYILSIILSFIYFRAFDILKPSIIGKIDREVKGGLGVMLDDVLAGFFAGIGVLMTLGIIFKLGYTKILF</sequence>
<dbReference type="PANTHER" id="PTHR36305">
    <property type="entry name" value="PHOSPHATIDYLGLYCEROPHOSPHATASE A"/>
    <property type="match status" value="1"/>
</dbReference>
<dbReference type="UniPathway" id="UPA00084">
    <property type="reaction ID" value="UER00504"/>
</dbReference>
<reference evidence="4" key="1">
    <citation type="submission" date="2007-07" db="EMBL/GenBank/DDBJ databases">
        <title>Complete genome sequence of Campylobacter hominis ATCC BAA-381, a commensal isolated from the human gastrointestinal tract.</title>
        <authorList>
            <person name="Fouts D.E."/>
            <person name="Mongodin E.F."/>
            <person name="Puiu D."/>
            <person name="Sebastian Y."/>
            <person name="Miller W.G."/>
            <person name="Mandrell R.E."/>
            <person name="Nelson K.E."/>
        </authorList>
    </citation>
    <scope>NUCLEOTIDE SEQUENCE [LARGE SCALE GENOMIC DNA]</scope>
    <source>
        <strain evidence="4">ATCC BAA-381 / LMG 19568 / NCTC 13146 / CH001A</strain>
    </source>
</reference>
<feature type="transmembrane region" description="Helical" evidence="1">
    <location>
        <begin position="139"/>
        <end position="162"/>
    </location>
</feature>
<dbReference type="EMBL" id="CP000776">
    <property type="protein sequence ID" value="ABS52185.1"/>
    <property type="molecule type" value="Genomic_DNA"/>
</dbReference>
<organism evidence="3 4">
    <name type="scientific">Campylobacter hominis (strain ATCC BAA-381 / DSM 21671 / CCUG 45161 / LMG 19568 / NCTC 13146 / CH001A)</name>
    <dbReference type="NCBI Taxonomy" id="360107"/>
    <lineage>
        <taxon>Bacteria</taxon>
        <taxon>Pseudomonadati</taxon>
        <taxon>Campylobacterota</taxon>
        <taxon>Epsilonproteobacteria</taxon>
        <taxon>Campylobacterales</taxon>
        <taxon>Campylobacteraceae</taxon>
        <taxon>Campylobacter</taxon>
    </lineage>
</organism>
<dbReference type="RefSeq" id="WP_012108851.1">
    <property type="nucleotide sequence ID" value="NC_009714.1"/>
</dbReference>
<dbReference type="InterPro" id="IPR036681">
    <property type="entry name" value="PgpA-like_sf"/>
</dbReference>
<gene>
    <name evidence="3" type="primary">pgpA</name>
    <name evidence="3" type="ordered locus">CHAB381_0994</name>
</gene>
<dbReference type="STRING" id="360107.CHAB381_0994"/>
<protein>
    <submittedName>
        <fullName evidence="3">Phosphatidylglycerophosphatase A</fullName>
        <ecNumber evidence="3">3.1.3.27</ecNumber>
    </submittedName>
</protein>
<evidence type="ECO:0000313" key="4">
    <source>
        <dbReference type="Proteomes" id="UP000002407"/>
    </source>
</evidence>
<dbReference type="OrthoDB" id="9804091at2"/>
<proteinExistence type="predicted"/>
<dbReference type="eggNOG" id="COG1267">
    <property type="taxonomic scope" value="Bacteria"/>
</dbReference>
<dbReference type="SUPFAM" id="SSF101307">
    <property type="entry name" value="YutG-like"/>
    <property type="match status" value="1"/>
</dbReference>
<keyword evidence="1" id="KW-0472">Membrane</keyword>
<evidence type="ECO:0000313" key="3">
    <source>
        <dbReference type="EMBL" id="ABS52185.1"/>
    </source>
</evidence>
<keyword evidence="3" id="KW-0378">Hydrolase</keyword>
<dbReference type="Pfam" id="PF04608">
    <property type="entry name" value="PgpA"/>
    <property type="match status" value="1"/>
</dbReference>
<keyword evidence="4" id="KW-1185">Reference proteome</keyword>
<dbReference type="InterPro" id="IPR026037">
    <property type="entry name" value="PgpA"/>
</dbReference>
<dbReference type="InterPro" id="IPR007686">
    <property type="entry name" value="YutG/PgpA"/>
</dbReference>
<evidence type="ECO:0000259" key="2">
    <source>
        <dbReference type="Pfam" id="PF04608"/>
    </source>
</evidence>
<keyword evidence="1" id="KW-0812">Transmembrane</keyword>
<dbReference type="HOGENOM" id="CLU_103734_1_0_7"/>
<dbReference type="AlphaFoldDB" id="A7I214"/>
<feature type="transmembrane region" description="Helical" evidence="1">
    <location>
        <begin position="73"/>
        <end position="92"/>
    </location>
</feature>
<feature type="domain" description="YutG/PgpA" evidence="2">
    <location>
        <begin position="5"/>
        <end position="156"/>
    </location>
</feature>
<dbReference type="GO" id="GO:0008962">
    <property type="term" value="F:phosphatidylglycerophosphatase activity"/>
    <property type="evidence" value="ECO:0007669"/>
    <property type="project" value="UniProtKB-EC"/>
</dbReference>
<dbReference type="PIRSF" id="PIRSF006162">
    <property type="entry name" value="PgpA"/>
    <property type="match status" value="1"/>
</dbReference>
<keyword evidence="1" id="KW-1133">Transmembrane helix</keyword>
<accession>A7I214</accession>
<feature type="transmembrane region" description="Helical" evidence="1">
    <location>
        <begin position="98"/>
        <end position="118"/>
    </location>
</feature>
<dbReference type="CDD" id="cd06971">
    <property type="entry name" value="PgpA"/>
    <property type="match status" value="1"/>
</dbReference>
<dbReference type="GO" id="GO:0006655">
    <property type="term" value="P:phosphatidylglycerol biosynthetic process"/>
    <property type="evidence" value="ECO:0007669"/>
    <property type="project" value="UniProtKB-UniPathway"/>
</dbReference>
<evidence type="ECO:0000256" key="1">
    <source>
        <dbReference type="SAM" id="Phobius"/>
    </source>
</evidence>
<dbReference type="Proteomes" id="UP000002407">
    <property type="component" value="Chromosome"/>
</dbReference>
<dbReference type="PANTHER" id="PTHR36305:SF1">
    <property type="entry name" value="PHOSPHATIDYLGLYCEROPHOSPHATASE A"/>
    <property type="match status" value="1"/>
</dbReference>